<dbReference type="EMBL" id="CAJPDS010000119">
    <property type="protein sequence ID" value="CAF9938785.1"/>
    <property type="molecule type" value="Genomic_DNA"/>
</dbReference>
<organism evidence="1 2">
    <name type="scientific">Heterodermia speciosa</name>
    <dbReference type="NCBI Taxonomy" id="116794"/>
    <lineage>
        <taxon>Eukaryota</taxon>
        <taxon>Fungi</taxon>
        <taxon>Dikarya</taxon>
        <taxon>Ascomycota</taxon>
        <taxon>Pezizomycotina</taxon>
        <taxon>Lecanoromycetes</taxon>
        <taxon>OSLEUM clade</taxon>
        <taxon>Lecanoromycetidae</taxon>
        <taxon>Caliciales</taxon>
        <taxon>Physciaceae</taxon>
        <taxon>Heterodermia</taxon>
    </lineage>
</organism>
<evidence type="ECO:0000313" key="2">
    <source>
        <dbReference type="Proteomes" id="UP000664521"/>
    </source>
</evidence>
<reference evidence="1" key="1">
    <citation type="submission" date="2021-03" db="EMBL/GenBank/DDBJ databases">
        <authorList>
            <person name="Tagirdzhanova G."/>
        </authorList>
    </citation>
    <scope>NUCLEOTIDE SEQUENCE</scope>
</reference>
<sequence length="465" mass="53641">MLSSRKFYDLPPELLTAIAEECTWGNADHHTSLGYLKALRLSHSHFAYLDYILQWMFCTLRFDADAYHIEQLAETNLRFIAPFVTGVNLVTPLHSWTCTLQNFKSIVHSQDPELCESFEEADFRDGYKYYRNKALANQEYLRNQKSSFTRATWTNAFRLLNNMHSIRFLDFPNTRPSLIKHLPDPLRCTIQPPWYYMSDVVRRMNAAPLGDALFELGMDSLTESDVCVETLGISCPMTGLFGWENFTNWEKFDLSSLRDFEFDPLATSFPSYGADGGLPKGEIAIAARASDAISSVMKKCKDSLEIFKYGSYCPKIWPGDQVIPLPNLKELSIENGYLEPKNAHRWLANMPSLDKLKFQFIGISSRPWRPRPYRDWLHVFDAIRNHPGALQVWLWDIVVNPSEPESISHCTTDFEKYLQKDSSGVWQEKLQRSLALYLSGAIEVDDNIGFMFEKEYTQISWGSHH</sequence>
<name>A0A8H3J145_9LECA</name>
<evidence type="ECO:0000313" key="1">
    <source>
        <dbReference type="EMBL" id="CAF9938785.1"/>
    </source>
</evidence>
<keyword evidence="2" id="KW-1185">Reference proteome</keyword>
<dbReference type="AlphaFoldDB" id="A0A8H3J145"/>
<dbReference type="OrthoDB" id="5010675at2759"/>
<protein>
    <submittedName>
        <fullName evidence="1">Uncharacterized protein</fullName>
    </submittedName>
</protein>
<accession>A0A8H3J145</accession>
<proteinExistence type="predicted"/>
<comment type="caution">
    <text evidence="1">The sequence shown here is derived from an EMBL/GenBank/DDBJ whole genome shotgun (WGS) entry which is preliminary data.</text>
</comment>
<gene>
    <name evidence="1" type="ORF">HETSPECPRED_001193</name>
</gene>
<dbReference type="Proteomes" id="UP000664521">
    <property type="component" value="Unassembled WGS sequence"/>
</dbReference>